<evidence type="ECO:0000256" key="5">
    <source>
        <dbReference type="ARBA" id="ARBA00022777"/>
    </source>
</evidence>
<sequence length="186" mass="21342">MRKNLEAYLHEKKLHFVEKISKGYSSEVFLVENRNGKKFALKLEKEKSPRVNMVQKEAENLKLANSCGIGPKLFDADDKRGIVLMEFIEGKTFSEWLFETNVSKHKLQSFLTYLFVQAEQLDKIGLDHGQLAGKGKNILVRNSKPVIIDFEKASHNRKCRNVNQLKSLIYLNPHSAIPKMVKEILG</sequence>
<dbReference type="EC" id="2.7.11.1" evidence="1"/>
<dbReference type="Proteomes" id="UP000577419">
    <property type="component" value="Unassembled WGS sequence"/>
</dbReference>
<keyword evidence="5" id="KW-0418">Kinase</keyword>
<proteinExistence type="predicted"/>
<evidence type="ECO:0000256" key="4">
    <source>
        <dbReference type="ARBA" id="ARBA00022741"/>
    </source>
</evidence>
<reference evidence="11" key="1">
    <citation type="journal article" date="2020" name="bioRxiv">
        <title>A rank-normalized archaeal taxonomy based on genome phylogeny resolves widespread incomplete and uneven classifications.</title>
        <authorList>
            <person name="Rinke C."/>
            <person name="Chuvochina M."/>
            <person name="Mussig A.J."/>
            <person name="Chaumeil P.-A."/>
            <person name="Waite D.W."/>
            <person name="Whitman W.B."/>
            <person name="Parks D.H."/>
            <person name="Hugenholtz P."/>
        </authorList>
    </citation>
    <scope>NUCLEOTIDE SEQUENCE [LARGE SCALE GENOMIC DNA]</scope>
</reference>
<evidence type="ECO:0000256" key="7">
    <source>
        <dbReference type="ARBA" id="ARBA00047899"/>
    </source>
</evidence>
<dbReference type="InterPro" id="IPR018934">
    <property type="entry name" value="RIO_dom"/>
</dbReference>
<evidence type="ECO:0000313" key="10">
    <source>
        <dbReference type="EMBL" id="HIH08493.1"/>
    </source>
</evidence>
<dbReference type="GO" id="GO:0005524">
    <property type="term" value="F:ATP binding"/>
    <property type="evidence" value="ECO:0007669"/>
    <property type="project" value="UniProtKB-KW"/>
</dbReference>
<name>A0A7J4ISJ7_9ARCH</name>
<organism evidence="10 11">
    <name type="scientific">Candidatus Iainarchaeum sp</name>
    <dbReference type="NCBI Taxonomy" id="3101447"/>
    <lineage>
        <taxon>Archaea</taxon>
        <taxon>Candidatus Iainarchaeota</taxon>
        <taxon>Candidatus Iainarchaeia</taxon>
        <taxon>Candidatus Iainarchaeales</taxon>
        <taxon>Candidatus Iainarchaeaceae</taxon>
        <taxon>Candidatus Iainarchaeum</taxon>
    </lineage>
</organism>
<keyword evidence="6" id="KW-0067">ATP-binding</keyword>
<dbReference type="InterPro" id="IPR011009">
    <property type="entry name" value="Kinase-like_dom_sf"/>
</dbReference>
<feature type="domain" description="RIO-type" evidence="9">
    <location>
        <begin position="19"/>
        <end position="153"/>
    </location>
</feature>
<evidence type="ECO:0000256" key="2">
    <source>
        <dbReference type="ARBA" id="ARBA00022527"/>
    </source>
</evidence>
<evidence type="ECO:0000256" key="8">
    <source>
        <dbReference type="ARBA" id="ARBA00048679"/>
    </source>
</evidence>
<dbReference type="Pfam" id="PF01163">
    <property type="entry name" value="RIO1"/>
    <property type="match status" value="1"/>
</dbReference>
<dbReference type="AlphaFoldDB" id="A0A7J4ISJ7"/>
<comment type="catalytic activity">
    <reaction evidence="8">
        <text>L-seryl-[protein] + ATP = O-phospho-L-seryl-[protein] + ADP + H(+)</text>
        <dbReference type="Rhea" id="RHEA:17989"/>
        <dbReference type="Rhea" id="RHEA-COMP:9863"/>
        <dbReference type="Rhea" id="RHEA-COMP:11604"/>
        <dbReference type="ChEBI" id="CHEBI:15378"/>
        <dbReference type="ChEBI" id="CHEBI:29999"/>
        <dbReference type="ChEBI" id="CHEBI:30616"/>
        <dbReference type="ChEBI" id="CHEBI:83421"/>
        <dbReference type="ChEBI" id="CHEBI:456216"/>
        <dbReference type="EC" id="2.7.11.1"/>
    </reaction>
</comment>
<evidence type="ECO:0000256" key="1">
    <source>
        <dbReference type="ARBA" id="ARBA00012513"/>
    </source>
</evidence>
<dbReference type="SUPFAM" id="SSF56112">
    <property type="entry name" value="Protein kinase-like (PK-like)"/>
    <property type="match status" value="1"/>
</dbReference>
<gene>
    <name evidence="10" type="ORF">HA237_03930</name>
</gene>
<evidence type="ECO:0000256" key="3">
    <source>
        <dbReference type="ARBA" id="ARBA00022679"/>
    </source>
</evidence>
<evidence type="ECO:0000256" key="6">
    <source>
        <dbReference type="ARBA" id="ARBA00022840"/>
    </source>
</evidence>
<comment type="caution">
    <text evidence="10">The sequence shown here is derived from an EMBL/GenBank/DDBJ whole genome shotgun (WGS) entry which is preliminary data.</text>
</comment>
<evidence type="ECO:0000259" key="9">
    <source>
        <dbReference type="Pfam" id="PF01163"/>
    </source>
</evidence>
<protein>
    <recommendedName>
        <fullName evidence="1">non-specific serine/threonine protein kinase</fullName>
        <ecNumber evidence="1">2.7.11.1</ecNumber>
    </recommendedName>
</protein>
<keyword evidence="3" id="KW-0808">Transferase</keyword>
<accession>A0A7J4ISJ7</accession>
<keyword evidence="2" id="KW-0723">Serine/threonine-protein kinase</keyword>
<comment type="catalytic activity">
    <reaction evidence="7">
        <text>L-threonyl-[protein] + ATP = O-phospho-L-threonyl-[protein] + ADP + H(+)</text>
        <dbReference type="Rhea" id="RHEA:46608"/>
        <dbReference type="Rhea" id="RHEA-COMP:11060"/>
        <dbReference type="Rhea" id="RHEA-COMP:11605"/>
        <dbReference type="ChEBI" id="CHEBI:15378"/>
        <dbReference type="ChEBI" id="CHEBI:30013"/>
        <dbReference type="ChEBI" id="CHEBI:30616"/>
        <dbReference type="ChEBI" id="CHEBI:61977"/>
        <dbReference type="ChEBI" id="CHEBI:456216"/>
        <dbReference type="EC" id="2.7.11.1"/>
    </reaction>
</comment>
<evidence type="ECO:0000313" key="11">
    <source>
        <dbReference type="Proteomes" id="UP000577419"/>
    </source>
</evidence>
<dbReference type="Gene3D" id="3.30.200.20">
    <property type="entry name" value="Phosphorylase Kinase, domain 1"/>
    <property type="match status" value="1"/>
</dbReference>
<dbReference type="GO" id="GO:0004674">
    <property type="term" value="F:protein serine/threonine kinase activity"/>
    <property type="evidence" value="ECO:0007669"/>
    <property type="project" value="UniProtKB-KW"/>
</dbReference>
<keyword evidence="4" id="KW-0547">Nucleotide-binding</keyword>
<dbReference type="EMBL" id="DUFG01000018">
    <property type="protein sequence ID" value="HIH08493.1"/>
    <property type="molecule type" value="Genomic_DNA"/>
</dbReference>